<dbReference type="InterPro" id="IPR000792">
    <property type="entry name" value="Tscrpt_reg_LuxR_C"/>
</dbReference>
<dbReference type="Proteomes" id="UP001193501">
    <property type="component" value="Unassembled WGS sequence"/>
</dbReference>
<dbReference type="RefSeq" id="WP_168773581.1">
    <property type="nucleotide sequence ID" value="NZ_JAABNR010000003.1"/>
</dbReference>
<dbReference type="GO" id="GO:0006355">
    <property type="term" value="P:regulation of DNA-templated transcription"/>
    <property type="evidence" value="ECO:0007669"/>
    <property type="project" value="InterPro"/>
</dbReference>
<proteinExistence type="predicted"/>
<evidence type="ECO:0000313" key="4">
    <source>
        <dbReference type="Proteomes" id="UP001193501"/>
    </source>
</evidence>
<dbReference type="Gene3D" id="1.10.10.10">
    <property type="entry name" value="Winged helix-like DNA-binding domain superfamily/Winged helix DNA-binding domain"/>
    <property type="match status" value="1"/>
</dbReference>
<dbReference type="AlphaFoldDB" id="A0AAE5BTI8"/>
<gene>
    <name evidence="3" type="ORF">GV832_04170</name>
</gene>
<reference evidence="3" key="1">
    <citation type="submission" date="2020-01" db="EMBL/GenBank/DDBJ databases">
        <authorList>
            <person name="Chen W.-M."/>
        </authorList>
    </citation>
    <scope>NUCLEOTIDE SEQUENCE</scope>
    <source>
        <strain evidence="3">CYK-10</strain>
    </source>
</reference>
<dbReference type="GO" id="GO:0003677">
    <property type="term" value="F:DNA binding"/>
    <property type="evidence" value="ECO:0007669"/>
    <property type="project" value="InterPro"/>
</dbReference>
<feature type="transmembrane region" description="Helical" evidence="1">
    <location>
        <begin position="43"/>
        <end position="61"/>
    </location>
</feature>
<evidence type="ECO:0000259" key="2">
    <source>
        <dbReference type="SMART" id="SM00421"/>
    </source>
</evidence>
<comment type="caution">
    <text evidence="3">The sequence shown here is derived from an EMBL/GenBank/DDBJ whole genome shotgun (WGS) entry which is preliminary data.</text>
</comment>
<keyword evidence="1" id="KW-0472">Membrane</keyword>
<organism evidence="3 4">
    <name type="scientific">Stagnihabitans tardus</name>
    <dbReference type="NCBI Taxonomy" id="2699202"/>
    <lineage>
        <taxon>Bacteria</taxon>
        <taxon>Pseudomonadati</taxon>
        <taxon>Pseudomonadota</taxon>
        <taxon>Alphaproteobacteria</taxon>
        <taxon>Rhodobacterales</taxon>
        <taxon>Paracoccaceae</taxon>
        <taxon>Stagnihabitans</taxon>
    </lineage>
</organism>
<dbReference type="InterPro" id="IPR036388">
    <property type="entry name" value="WH-like_DNA-bd_sf"/>
</dbReference>
<feature type="domain" description="HTH luxR-type" evidence="2">
    <location>
        <begin position="91"/>
        <end position="148"/>
    </location>
</feature>
<keyword evidence="1" id="KW-0812">Transmembrane</keyword>
<accession>A0AAE5BTI8</accession>
<sequence length="175" mass="18524">MRLIPLGLTLALAVQGVALVFFLLDAAEEMAHDPSDLHPWTEGLVAVALGVGMALVARALVDSLRRARAQSSALAIASGEFRRVIEQRFDDWHLTAAEREVALLSLQGHEIDRIAALRGAALGTVRAQLTKIYAKSGTANRAQLGAVFVETLLTPPAAPPGPRSEAATTEVVSKS</sequence>
<name>A0AAE5BTI8_9RHOB</name>
<keyword evidence="1" id="KW-1133">Transmembrane helix</keyword>
<evidence type="ECO:0000256" key="1">
    <source>
        <dbReference type="SAM" id="Phobius"/>
    </source>
</evidence>
<protein>
    <submittedName>
        <fullName evidence="3">LuxR family transcriptional regulator</fullName>
    </submittedName>
</protein>
<keyword evidence="4" id="KW-1185">Reference proteome</keyword>
<dbReference type="InterPro" id="IPR016032">
    <property type="entry name" value="Sig_transdc_resp-reg_C-effctor"/>
</dbReference>
<dbReference type="SUPFAM" id="SSF46894">
    <property type="entry name" value="C-terminal effector domain of the bipartite response regulators"/>
    <property type="match status" value="1"/>
</dbReference>
<dbReference type="SMART" id="SM00421">
    <property type="entry name" value="HTH_LUXR"/>
    <property type="match status" value="1"/>
</dbReference>
<dbReference type="EMBL" id="JAABNR010000003">
    <property type="protein sequence ID" value="NBZ86766.1"/>
    <property type="molecule type" value="Genomic_DNA"/>
</dbReference>
<evidence type="ECO:0000313" key="3">
    <source>
        <dbReference type="EMBL" id="NBZ86766.1"/>
    </source>
</evidence>